<dbReference type="PANTHER" id="PTHR11010:SF107">
    <property type="entry name" value="DIPEPTIDYL PEPTIDASE 2"/>
    <property type="match status" value="1"/>
</dbReference>
<gene>
    <name evidence="7" type="ORF">RFI_12757</name>
</gene>
<keyword evidence="8" id="KW-1185">Reference proteome</keyword>
<dbReference type="GO" id="GO:0008239">
    <property type="term" value="F:dipeptidyl-peptidase activity"/>
    <property type="evidence" value="ECO:0007669"/>
    <property type="project" value="TreeGrafter"/>
</dbReference>
<dbReference type="InterPro" id="IPR042269">
    <property type="entry name" value="Ser_carbopepase_S28_SKS"/>
</dbReference>
<keyword evidence="7" id="KW-0121">Carboxypeptidase</keyword>
<sequence length="515" mass="58967">MELSGIRLFVVYLLLLSIDAQSPQPQIRWFTQKVDHFNPQSNQTFQQKYLVYDKYWIVNESKTGPIFFYAGNEGPIEEFWNATGLMFEMAPQFGALVVFGEHRYYGASVPTANSFEFLTIEQTIADYALLLSSLQSNISGLYKFVSPSSYVQTVAFGGSYGGVLSALCRIHYPWIVDMALASSAPWYLLLGLVNDNSYYRIITEVFQSYNGQCVDIVRSAFSSLNQLLYQWKQFELVTNLFGLCEEMLTEDEDIEWFYLWIKNAFGNLAISNYPYAIGSLPSWPLEYGCTVMLNAFWESSDSDLASIYALANLTNYYYFNNSNYPWDTQSHCFNTTKDFPFCSDHIWCGTGVSAQVWNYQQCTQVVINAITNNITDMFPPSLWDIANMTSYCAEKYGANLNLEEEIQWMRIWEPQDIVETGIDKIIFSTGMIDPWSAGGFLSNNLSYDMPVILIEDAAHHLDLRWSNPSDPISVVLARKEEIEYIQMWLNKDFSIKKIIMGGKKKENNNDNGVEA</sequence>
<accession>X6NDM3</accession>
<dbReference type="Pfam" id="PF05577">
    <property type="entry name" value="Peptidase_S28"/>
    <property type="match status" value="1"/>
</dbReference>
<dbReference type="Gene3D" id="3.40.50.1820">
    <property type="entry name" value="alpha/beta hydrolase"/>
    <property type="match status" value="1"/>
</dbReference>
<evidence type="ECO:0000256" key="3">
    <source>
        <dbReference type="ARBA" id="ARBA00022729"/>
    </source>
</evidence>
<dbReference type="GO" id="GO:0004180">
    <property type="term" value="F:carboxypeptidase activity"/>
    <property type="evidence" value="ECO:0007669"/>
    <property type="project" value="UniProtKB-KW"/>
</dbReference>
<keyword evidence="3 6" id="KW-0732">Signal</keyword>
<evidence type="ECO:0000256" key="1">
    <source>
        <dbReference type="ARBA" id="ARBA00011079"/>
    </source>
</evidence>
<feature type="signal peptide" evidence="6">
    <location>
        <begin position="1"/>
        <end position="20"/>
    </location>
</feature>
<dbReference type="EMBL" id="ASPP01009236">
    <property type="protein sequence ID" value="ETO24400.1"/>
    <property type="molecule type" value="Genomic_DNA"/>
</dbReference>
<evidence type="ECO:0000313" key="8">
    <source>
        <dbReference type="Proteomes" id="UP000023152"/>
    </source>
</evidence>
<evidence type="ECO:0000256" key="6">
    <source>
        <dbReference type="SAM" id="SignalP"/>
    </source>
</evidence>
<dbReference type="PANTHER" id="PTHR11010">
    <property type="entry name" value="PROTEASE S28 PRO-X CARBOXYPEPTIDASE-RELATED"/>
    <property type="match status" value="1"/>
</dbReference>
<keyword evidence="4" id="KW-0378">Hydrolase</keyword>
<comment type="caution">
    <text evidence="7">The sequence shown here is derived from an EMBL/GenBank/DDBJ whole genome shotgun (WGS) entry which is preliminary data.</text>
</comment>
<dbReference type="GO" id="GO:0070008">
    <property type="term" value="F:serine-type exopeptidase activity"/>
    <property type="evidence" value="ECO:0007669"/>
    <property type="project" value="InterPro"/>
</dbReference>
<proteinExistence type="inferred from homology"/>
<dbReference type="Proteomes" id="UP000023152">
    <property type="component" value="Unassembled WGS sequence"/>
</dbReference>
<dbReference type="GO" id="GO:0006508">
    <property type="term" value="P:proteolysis"/>
    <property type="evidence" value="ECO:0007669"/>
    <property type="project" value="UniProtKB-KW"/>
</dbReference>
<dbReference type="SUPFAM" id="SSF53474">
    <property type="entry name" value="alpha/beta-Hydrolases"/>
    <property type="match status" value="1"/>
</dbReference>
<dbReference type="InterPro" id="IPR008758">
    <property type="entry name" value="Peptidase_S28"/>
</dbReference>
<evidence type="ECO:0000313" key="7">
    <source>
        <dbReference type="EMBL" id="ETO24400.1"/>
    </source>
</evidence>
<dbReference type="OMA" id="QTCNQMV"/>
<feature type="chain" id="PRO_5004976477" evidence="6">
    <location>
        <begin position="21"/>
        <end position="515"/>
    </location>
</feature>
<dbReference type="Gene3D" id="1.20.120.980">
    <property type="entry name" value="Serine carboxypeptidase S28, SKS domain"/>
    <property type="match status" value="1"/>
</dbReference>
<evidence type="ECO:0000256" key="5">
    <source>
        <dbReference type="ARBA" id="ARBA00023180"/>
    </source>
</evidence>
<name>X6NDM3_RETFI</name>
<keyword evidence="5" id="KW-0325">Glycoprotein</keyword>
<evidence type="ECO:0000256" key="4">
    <source>
        <dbReference type="ARBA" id="ARBA00022801"/>
    </source>
</evidence>
<keyword evidence="2" id="KW-0645">Protease</keyword>
<dbReference type="InterPro" id="IPR029058">
    <property type="entry name" value="AB_hydrolase_fold"/>
</dbReference>
<dbReference type="AlphaFoldDB" id="X6NDM3"/>
<comment type="similarity">
    <text evidence="1">Belongs to the peptidase S28 family.</text>
</comment>
<evidence type="ECO:0000256" key="2">
    <source>
        <dbReference type="ARBA" id="ARBA00022670"/>
    </source>
</evidence>
<protein>
    <submittedName>
        <fullName evidence="7">Lysosomal carboxypeptidase</fullName>
    </submittedName>
</protein>
<dbReference type="OrthoDB" id="2130629at2759"/>
<organism evidence="7 8">
    <name type="scientific">Reticulomyxa filosa</name>
    <dbReference type="NCBI Taxonomy" id="46433"/>
    <lineage>
        <taxon>Eukaryota</taxon>
        <taxon>Sar</taxon>
        <taxon>Rhizaria</taxon>
        <taxon>Retaria</taxon>
        <taxon>Foraminifera</taxon>
        <taxon>Monothalamids</taxon>
        <taxon>Reticulomyxidae</taxon>
        <taxon>Reticulomyxa</taxon>
    </lineage>
</organism>
<reference evidence="7 8" key="1">
    <citation type="journal article" date="2013" name="Curr. Biol.">
        <title>The Genome of the Foraminiferan Reticulomyxa filosa.</title>
        <authorList>
            <person name="Glockner G."/>
            <person name="Hulsmann N."/>
            <person name="Schleicher M."/>
            <person name="Noegel A.A."/>
            <person name="Eichinger L."/>
            <person name="Gallinger C."/>
            <person name="Pawlowski J."/>
            <person name="Sierra R."/>
            <person name="Euteneuer U."/>
            <person name="Pillet L."/>
            <person name="Moustafa A."/>
            <person name="Platzer M."/>
            <person name="Groth M."/>
            <person name="Szafranski K."/>
            <person name="Schliwa M."/>
        </authorList>
    </citation>
    <scope>NUCLEOTIDE SEQUENCE [LARGE SCALE GENOMIC DNA]</scope>
</reference>